<comment type="caution">
    <text evidence="1">The sequence shown here is derived from an EMBL/GenBank/DDBJ whole genome shotgun (WGS) entry which is preliminary data.</text>
</comment>
<sequence length="131" mass="15249">MKILVDTNIIIYDLVEDSQFHKEAEEILDKADTWVIPTIVIHELVWFLKGNNLEKIEYVSAYLENPKTEVVCEEYEVVRKAIEIITKEKLSLSRYNDAVVLAHTISRKLPLVTFDKRLSSLAKRYGVEVLR</sequence>
<protein>
    <submittedName>
        <fullName evidence="1">PIN domain-containing protein</fullName>
    </submittedName>
</protein>
<name>A0ACC6TMH1_9CREN</name>
<dbReference type="Proteomes" id="UP000053480">
    <property type="component" value="Unassembled WGS sequence"/>
</dbReference>
<organism evidence="1 2">
    <name type="scientific">Candidatus Aramenus sulfurataquae</name>
    <dbReference type="NCBI Taxonomy" id="1326980"/>
    <lineage>
        <taxon>Archaea</taxon>
        <taxon>Thermoproteota</taxon>
        <taxon>Thermoprotei</taxon>
        <taxon>Sulfolobales</taxon>
        <taxon>Sulfolobaceae</taxon>
        <taxon>Candidatus Aramenus</taxon>
    </lineage>
</organism>
<accession>A0ACC6TMH1</accession>
<gene>
    <name evidence="1" type="ORF">TQ35_0001700</name>
</gene>
<evidence type="ECO:0000313" key="1">
    <source>
        <dbReference type="EMBL" id="MEW9490908.1"/>
    </source>
</evidence>
<evidence type="ECO:0000313" key="2">
    <source>
        <dbReference type="Proteomes" id="UP000053480"/>
    </source>
</evidence>
<proteinExistence type="predicted"/>
<dbReference type="EMBL" id="JZWS03000001">
    <property type="protein sequence ID" value="MEW9490908.1"/>
    <property type="molecule type" value="Genomic_DNA"/>
</dbReference>
<reference evidence="1" key="1">
    <citation type="submission" date="2024-07" db="EMBL/GenBank/DDBJ databases">
        <title>Metagenome and Metagenome-Assembled Genomes of Archaea from a hot spring from the geothermal field of Los Azufres, Mexico.</title>
        <authorList>
            <person name="Marin-Paredes R."/>
            <person name="Martinez-Romero E."/>
            <person name="Servin-Garciduenas L.E."/>
        </authorList>
    </citation>
    <scope>NUCLEOTIDE SEQUENCE</scope>
    <source>
        <strain evidence="1">AZ1-454</strain>
    </source>
</reference>